<protein>
    <submittedName>
        <fullName evidence="1">Uncharacterized protein</fullName>
    </submittedName>
</protein>
<dbReference type="KEGG" id="pabs:JIR001_12590"/>
<organism evidence="1 2">
    <name type="scientific">Polycladomyces abyssicola</name>
    <dbReference type="NCBI Taxonomy" id="1125966"/>
    <lineage>
        <taxon>Bacteria</taxon>
        <taxon>Bacillati</taxon>
        <taxon>Bacillota</taxon>
        <taxon>Bacilli</taxon>
        <taxon>Bacillales</taxon>
        <taxon>Thermoactinomycetaceae</taxon>
        <taxon>Polycladomyces</taxon>
    </lineage>
</organism>
<sequence>MCLYKLTDAISKEAEEKRDHRQKGFEILGVEIVEWEKANGNGLGGADTLKCWRGPIKGVHPE</sequence>
<gene>
    <name evidence="1" type="ORF">JIR001_12590</name>
</gene>
<reference evidence="1" key="2">
    <citation type="journal article" date="2021" name="Microbiol. Resour. Announc.">
        <title>Complete Genome Sequence of Polycladomyces abyssicola JIR-001T, Isolated from Hemipelagic Sediment in Deep Seawater.</title>
        <authorList>
            <person name="Tsubouchi T."/>
            <person name="Kaneko Y."/>
        </authorList>
    </citation>
    <scope>NUCLEOTIDE SEQUENCE</scope>
    <source>
        <strain evidence="1">JIR-001</strain>
    </source>
</reference>
<dbReference type="AlphaFoldDB" id="A0A8D5UDM6"/>
<evidence type="ECO:0000313" key="2">
    <source>
        <dbReference type="Proteomes" id="UP000677436"/>
    </source>
</evidence>
<accession>A0A8D5UDM6</accession>
<reference evidence="1" key="1">
    <citation type="journal article" date="2013" name="Int. J. Syst. Evol. Microbiol.">
        <title>Polycladomyces abyssicola gen. nov., sp. nov., a thermophilic filamentous bacterium isolated from hemipelagic sediment.</title>
        <authorList>
            <person name="Tsubouchi T."/>
            <person name="Shimane Y."/>
            <person name="Mori K."/>
            <person name="Usui K."/>
            <person name="Hiraki T."/>
            <person name="Tame A."/>
            <person name="Uematsu K."/>
            <person name="Maruyama T."/>
            <person name="Hatada Y."/>
        </authorList>
    </citation>
    <scope>NUCLEOTIDE SEQUENCE</scope>
    <source>
        <strain evidence="1">JIR-001</strain>
    </source>
</reference>
<keyword evidence="2" id="KW-1185">Reference proteome</keyword>
<proteinExistence type="predicted"/>
<dbReference type="EMBL" id="AP024601">
    <property type="protein sequence ID" value="BCU81476.1"/>
    <property type="molecule type" value="Genomic_DNA"/>
</dbReference>
<dbReference type="Proteomes" id="UP000677436">
    <property type="component" value="Chromosome"/>
</dbReference>
<evidence type="ECO:0000313" key="1">
    <source>
        <dbReference type="EMBL" id="BCU81476.1"/>
    </source>
</evidence>
<name>A0A8D5UDM6_9BACL</name>